<organism evidence="6 7">
    <name type="scientific">Syntrophaceticus schinkii</name>
    <dbReference type="NCBI Taxonomy" id="499207"/>
    <lineage>
        <taxon>Bacteria</taxon>
        <taxon>Bacillati</taxon>
        <taxon>Bacillota</taxon>
        <taxon>Clostridia</taxon>
        <taxon>Thermoanaerobacterales</taxon>
        <taxon>Thermoanaerobacterales Family III. Incertae Sedis</taxon>
        <taxon>Syntrophaceticus</taxon>
    </lineage>
</organism>
<sequence length="853" mass="99010">MGGDFMKLTKEILDKVRDIEGFPIGKDEDIIELSDPPYYTACPNPFINDFIEKYGTPYDEETDDYSVEPYAADVSEGKNDPIYYAHSYHTKVPHKAIMRYILHYTKPGDIIFDGFCGTGMTGVAAQMCGNPDKEFKLKIEQEMGNVEWGARRAILNDLSPAATFIAYNYNTPVDAVEFEKEAKRILGEVEKECGWMYETQHVVDGKVQSDVTGKPLMGKVNYIVWSDVFVCPNCTNELIFWDAAVNKENGKVKKEFQCYKCGATLKKKDLERATEKIYDYLLKDTIGMAKQVPVLINYSVGRKRYNKKPDEYDLKLIQRIEDMDIPYWFPIDRMPEGDESRRNDKQGITHVHHFYTKRNLWVLSAIVDKAKNNNFLNLLFLVTSFMIKTASRLHNIGFKAGKINLAGAVPNALYIPSLVAERNIIELARRKAKDILVLFKYKKDYGDCLINCQSTTDLRLAKDSIDYIFIDPPFGSNLMYSELNYIWESWLEIHTNNKTEAIINQTQCKGLYEYQELMKDCFVQLYNLLKPGRWMTVEFHNSQNSIWNAIQEAILIAGFVVADTKILDKKQGTFIQMTGNITAKRDLVISAYKPKESFVQRFLTEAGTEEGAWNFIREHLAKLPIVIENKGKLNVITERQNYLLYDSMVAFHIQKGATIPMSAADFYVGLQQRFPERDGMYFLPDQVNVYDAKRLTQDLNEQLSLFVIDEKTAIQWLRSELRTPQTYQDIQPKFLQELRQMKHEKMPELRDILEENFLQDEAGRWYVPDVNKQSDLEKLRDKRLLKEFEEYRSGKGKLKIFRTEAIRAGFKHCWREKDYKTIVSIGERLPEKVVQEDHSILMYYDNSLTRIGD</sequence>
<reference evidence="7" key="1">
    <citation type="submission" date="2015-01" db="EMBL/GenBank/DDBJ databases">
        <authorList>
            <person name="Manzoor Shahid"/>
            <person name="Zubair Saima"/>
        </authorList>
    </citation>
    <scope>NUCLEOTIDE SEQUENCE [LARGE SCALE GENOMIC DNA]</scope>
    <source>
        <strain evidence="7">Sp3</strain>
    </source>
</reference>
<evidence type="ECO:0000313" key="7">
    <source>
        <dbReference type="Proteomes" id="UP000046155"/>
    </source>
</evidence>
<dbReference type="Gene3D" id="3.40.50.150">
    <property type="entry name" value="Vaccinia Virus protein VP39"/>
    <property type="match status" value="2"/>
</dbReference>
<feature type="domain" description="DNA methylase N-4/N-6" evidence="5">
    <location>
        <begin position="80"/>
        <end position="128"/>
    </location>
</feature>
<dbReference type="Pfam" id="PF01555">
    <property type="entry name" value="N6_N4_Mtase"/>
    <property type="match status" value="1"/>
</dbReference>
<protein>
    <submittedName>
        <fullName evidence="6">DNA methylase N-4/N-6 domain protein</fullName>
    </submittedName>
</protein>
<dbReference type="GO" id="GO:0009307">
    <property type="term" value="P:DNA restriction-modification system"/>
    <property type="evidence" value="ECO:0007669"/>
    <property type="project" value="UniProtKB-KW"/>
</dbReference>
<proteinExistence type="inferred from homology"/>
<accession>A0A0B7MJX3</accession>
<dbReference type="GO" id="GO:0008170">
    <property type="term" value="F:N-methyltransferase activity"/>
    <property type="evidence" value="ECO:0007669"/>
    <property type="project" value="InterPro"/>
</dbReference>
<keyword evidence="4" id="KW-0680">Restriction system</keyword>
<evidence type="ECO:0000256" key="1">
    <source>
        <dbReference type="ARBA" id="ARBA00006594"/>
    </source>
</evidence>
<dbReference type="REBASE" id="132390">
    <property type="entry name" value="M.SscSp3ORF1930002P"/>
</dbReference>
<evidence type="ECO:0000256" key="4">
    <source>
        <dbReference type="ARBA" id="ARBA00022747"/>
    </source>
</evidence>
<dbReference type="GO" id="GO:0003677">
    <property type="term" value="F:DNA binding"/>
    <property type="evidence" value="ECO:0007669"/>
    <property type="project" value="InterPro"/>
</dbReference>
<keyword evidence="2 6" id="KW-0489">Methyltransferase</keyword>
<keyword evidence="7" id="KW-1185">Reference proteome</keyword>
<dbReference type="AlphaFoldDB" id="A0A0B7MJX3"/>
<keyword evidence="3" id="KW-0808">Transferase</keyword>
<comment type="similarity">
    <text evidence="1">Belongs to the N(4)/N(6)-methyltransferase family.</text>
</comment>
<evidence type="ECO:0000313" key="6">
    <source>
        <dbReference type="EMBL" id="CEO88478.1"/>
    </source>
</evidence>
<evidence type="ECO:0000259" key="5">
    <source>
        <dbReference type="Pfam" id="PF01555"/>
    </source>
</evidence>
<dbReference type="InterPro" id="IPR002941">
    <property type="entry name" value="DNA_methylase_N4/N6"/>
</dbReference>
<dbReference type="Proteomes" id="UP000046155">
    <property type="component" value="Unassembled WGS sequence"/>
</dbReference>
<dbReference type="InterPro" id="IPR029063">
    <property type="entry name" value="SAM-dependent_MTases_sf"/>
</dbReference>
<gene>
    <name evidence="6" type="ORF">SSCH_1930002</name>
</gene>
<dbReference type="GO" id="GO:0032259">
    <property type="term" value="P:methylation"/>
    <property type="evidence" value="ECO:0007669"/>
    <property type="project" value="UniProtKB-KW"/>
</dbReference>
<dbReference type="SUPFAM" id="SSF53335">
    <property type="entry name" value="S-adenosyl-L-methionine-dependent methyltransferases"/>
    <property type="match status" value="2"/>
</dbReference>
<name>A0A0B7MJX3_9FIRM</name>
<dbReference type="PROSITE" id="PS00092">
    <property type="entry name" value="N6_MTASE"/>
    <property type="match status" value="1"/>
</dbReference>
<evidence type="ECO:0000256" key="2">
    <source>
        <dbReference type="ARBA" id="ARBA00022603"/>
    </source>
</evidence>
<evidence type="ECO:0000256" key="3">
    <source>
        <dbReference type="ARBA" id="ARBA00022679"/>
    </source>
</evidence>
<dbReference type="EMBL" id="CDRZ01000105">
    <property type="protein sequence ID" value="CEO88478.1"/>
    <property type="molecule type" value="Genomic_DNA"/>
</dbReference>
<dbReference type="InterPro" id="IPR002052">
    <property type="entry name" value="DNA_methylase_N6_adenine_CS"/>
</dbReference>